<feature type="compositionally biased region" description="Basic and acidic residues" evidence="1">
    <location>
        <begin position="551"/>
        <end position="566"/>
    </location>
</feature>
<reference evidence="3 4" key="1">
    <citation type="journal article" date="2021" name="Nat. Commun.">
        <title>Incipient diploidization of the medicinal plant Perilla within 10,000 years.</title>
        <authorList>
            <person name="Zhang Y."/>
            <person name="Shen Q."/>
            <person name="Leng L."/>
            <person name="Zhang D."/>
            <person name="Chen S."/>
            <person name="Shi Y."/>
            <person name="Ning Z."/>
            <person name="Chen S."/>
        </authorList>
    </citation>
    <scope>NUCLEOTIDE SEQUENCE [LARGE SCALE GENOMIC DNA]</scope>
    <source>
        <strain evidence="4">cv. PC099</strain>
    </source>
</reference>
<comment type="caution">
    <text evidence="3">The sequence shown here is derived from an EMBL/GenBank/DDBJ whole genome shotgun (WGS) entry which is preliminary data.</text>
</comment>
<keyword evidence="4" id="KW-1185">Reference proteome</keyword>
<dbReference type="EMBL" id="SDAM02000267">
    <property type="protein sequence ID" value="KAH6825020.1"/>
    <property type="molecule type" value="Genomic_DNA"/>
</dbReference>
<dbReference type="Pfam" id="PF11331">
    <property type="entry name" value="Zn_ribbon_12"/>
    <property type="match status" value="1"/>
</dbReference>
<dbReference type="PANTHER" id="PTHR31105:SF42">
    <property type="entry name" value="OS02G0258300 PROTEIN"/>
    <property type="match status" value="1"/>
</dbReference>
<dbReference type="PANTHER" id="PTHR31105">
    <property type="entry name" value="EXTRA-LARGE G-PROTEIN-LIKE"/>
    <property type="match status" value="1"/>
</dbReference>
<dbReference type="GO" id="GO:1900150">
    <property type="term" value="P:regulation of defense response to fungus"/>
    <property type="evidence" value="ECO:0007669"/>
    <property type="project" value="InterPro"/>
</dbReference>
<protein>
    <recommendedName>
        <fullName evidence="2">Probable zinc-ribbon domain-containing protein</fullName>
    </recommendedName>
</protein>
<feature type="region of interest" description="Disordered" evidence="1">
    <location>
        <begin position="546"/>
        <end position="572"/>
    </location>
</feature>
<evidence type="ECO:0000259" key="2">
    <source>
        <dbReference type="Pfam" id="PF11331"/>
    </source>
</evidence>
<proteinExistence type="predicted"/>
<dbReference type="AlphaFoldDB" id="A0AAD4J0N1"/>
<evidence type="ECO:0000313" key="3">
    <source>
        <dbReference type="EMBL" id="KAH6825020.1"/>
    </source>
</evidence>
<feature type="compositionally biased region" description="Polar residues" evidence="1">
    <location>
        <begin position="294"/>
        <end position="305"/>
    </location>
</feature>
<evidence type="ECO:0000256" key="1">
    <source>
        <dbReference type="SAM" id="MobiDB-lite"/>
    </source>
</evidence>
<feature type="region of interest" description="Disordered" evidence="1">
    <location>
        <begin position="275"/>
        <end position="309"/>
    </location>
</feature>
<dbReference type="Proteomes" id="UP001190926">
    <property type="component" value="Unassembled WGS sequence"/>
</dbReference>
<evidence type="ECO:0000313" key="4">
    <source>
        <dbReference type="Proteomes" id="UP001190926"/>
    </source>
</evidence>
<feature type="region of interest" description="Disordered" evidence="1">
    <location>
        <begin position="1"/>
        <end position="21"/>
    </location>
</feature>
<feature type="compositionally biased region" description="Basic and acidic residues" evidence="1">
    <location>
        <begin position="438"/>
        <end position="452"/>
    </location>
</feature>
<dbReference type="InterPro" id="IPR040244">
    <property type="entry name" value="EDR4-like"/>
</dbReference>
<accession>A0AAD4J0N1</accession>
<feature type="compositionally biased region" description="Low complexity" evidence="1">
    <location>
        <begin position="453"/>
        <end position="462"/>
    </location>
</feature>
<dbReference type="InterPro" id="IPR021480">
    <property type="entry name" value="Zinc_ribbon_12"/>
</dbReference>
<feature type="domain" description="Probable zinc-ribbon" evidence="2">
    <location>
        <begin position="334"/>
        <end position="378"/>
    </location>
</feature>
<feature type="region of interest" description="Disordered" evidence="1">
    <location>
        <begin position="413"/>
        <end position="479"/>
    </location>
</feature>
<feature type="compositionally biased region" description="Polar residues" evidence="1">
    <location>
        <begin position="467"/>
        <end position="478"/>
    </location>
</feature>
<name>A0AAD4J0N1_PERFH</name>
<sequence length="833" mass="92608">MDRRHVIGKGQMSSSPARGASGQGRLDYFLYHDQGPSSYDVNSYYGQDEGARYLNHDLDGPSRFENLENCRVELLRKLDELKDHISRSCEVTEGPPGQRMGTDMMISPAPYPRSHAAYVQEGLTTSHGVNKQPLAPDDIVYRRYVSHAPGFVPFTHTYSSSSRDSHPHRGYPHEFPSYADTYQQEMSRGPYGQPPSQYLHHPYHERRHGYHGNVNHNHLVLNPDENFFHKTTCPCVQCYDKNWDLPAKADPSGPYNQRSPHVLTNPNYHHPPYPIENGQQGYRSGGFKSHTSHSRPSITPNSTELDFNDDKIHQYGPRETEEAHRNGHMLHPVAGGAPFIACSSCFELLRLPRKHISLAKSQQKLKCGACSTIILFELGNKALTVPVSGTFDHVVTEMDDCSSVVMDENVRYQQGSSKLADTDACSDSNDDSLPKVSPADKKSSSGEFEKPLDPLSSASSPSKDQKMPNTLTSSSSAEVKSFPHPILSTEECSDHCSANIVVAQSENGNKGTKSEFDHNVSWQNSVRDSAVSTEIDMSSKEFPKSFISQDSVDKSGERHLRDDKGAESSSAGLVKNSSGDYIKYDENVGVGTSQVFVNGHLIPEHLVQNAELLAGPIQPGEYWYDTHAGFWGVMGYPCLGIIMPNIVEFNYPMPEDCASGNTGVFVNGRELHQKDLDLLASRGLPKTRHRSYLVKISGEVIDEDTGEELDSIGKLAPTVEREKHGFGMKVPTFIARLQESLGPTFGNEKSDEHKDIGFHTGKGSRSLDNGLHIEDRNPDGDLDAKSQIDIMLHSLSPKFEQFKLNFNMIKKDITLSEFLMDLQAAELVQKRNS</sequence>
<gene>
    <name evidence="3" type="ORF">C2S53_000672</name>
</gene>
<organism evidence="3 4">
    <name type="scientific">Perilla frutescens var. hirtella</name>
    <name type="common">Perilla citriodora</name>
    <name type="synonym">Perilla setoyensis</name>
    <dbReference type="NCBI Taxonomy" id="608512"/>
    <lineage>
        <taxon>Eukaryota</taxon>
        <taxon>Viridiplantae</taxon>
        <taxon>Streptophyta</taxon>
        <taxon>Embryophyta</taxon>
        <taxon>Tracheophyta</taxon>
        <taxon>Spermatophyta</taxon>
        <taxon>Magnoliopsida</taxon>
        <taxon>eudicotyledons</taxon>
        <taxon>Gunneridae</taxon>
        <taxon>Pentapetalae</taxon>
        <taxon>asterids</taxon>
        <taxon>lamiids</taxon>
        <taxon>Lamiales</taxon>
        <taxon>Lamiaceae</taxon>
        <taxon>Nepetoideae</taxon>
        <taxon>Elsholtzieae</taxon>
        <taxon>Perilla</taxon>
    </lineage>
</organism>